<dbReference type="PANTHER" id="PTHR42756">
    <property type="entry name" value="TRANSCRIPTIONAL REGULATOR, MARR"/>
    <property type="match status" value="1"/>
</dbReference>
<dbReference type="SUPFAM" id="SSF46785">
    <property type="entry name" value="Winged helix' DNA-binding domain"/>
    <property type="match status" value="1"/>
</dbReference>
<dbReference type="InterPro" id="IPR036388">
    <property type="entry name" value="WH-like_DNA-bd_sf"/>
</dbReference>
<gene>
    <name evidence="5" type="ORF">METZ01_LOCUS275536</name>
</gene>
<dbReference type="Pfam" id="PF12802">
    <property type="entry name" value="MarR_2"/>
    <property type="match status" value="1"/>
</dbReference>
<proteinExistence type="predicted"/>
<evidence type="ECO:0000259" key="4">
    <source>
        <dbReference type="PROSITE" id="PS50995"/>
    </source>
</evidence>
<dbReference type="SMART" id="SM00347">
    <property type="entry name" value="HTH_MARR"/>
    <property type="match status" value="1"/>
</dbReference>
<dbReference type="PANTHER" id="PTHR42756:SF1">
    <property type="entry name" value="TRANSCRIPTIONAL REPRESSOR OF EMRAB OPERON"/>
    <property type="match status" value="1"/>
</dbReference>
<dbReference type="InterPro" id="IPR000835">
    <property type="entry name" value="HTH_MarR-typ"/>
</dbReference>
<name>A0A382KH44_9ZZZZ</name>
<evidence type="ECO:0000256" key="2">
    <source>
        <dbReference type="ARBA" id="ARBA00023125"/>
    </source>
</evidence>
<dbReference type="PRINTS" id="PR00598">
    <property type="entry name" value="HTHMARR"/>
</dbReference>
<keyword evidence="3" id="KW-0804">Transcription</keyword>
<accession>A0A382KH44</accession>
<dbReference type="GO" id="GO:0003677">
    <property type="term" value="F:DNA binding"/>
    <property type="evidence" value="ECO:0007669"/>
    <property type="project" value="UniProtKB-KW"/>
</dbReference>
<feature type="domain" description="HTH marR-type" evidence="4">
    <location>
        <begin position="28"/>
        <end position="160"/>
    </location>
</feature>
<evidence type="ECO:0000256" key="1">
    <source>
        <dbReference type="ARBA" id="ARBA00023015"/>
    </source>
</evidence>
<dbReference type="PROSITE" id="PS50995">
    <property type="entry name" value="HTH_MARR_2"/>
    <property type="match status" value="1"/>
</dbReference>
<dbReference type="GO" id="GO:0003700">
    <property type="term" value="F:DNA-binding transcription factor activity"/>
    <property type="evidence" value="ECO:0007669"/>
    <property type="project" value="InterPro"/>
</dbReference>
<sequence>MPTTDTKRKNDVTKLAKATSSDPKLVFENFLPCRFKAIAERSVRLLADTHETLGITAREFDIMVVLSERINVSSRDINQTNGMDKATITRALDRLIEKALIVRTKSKKDSRLVNIKLTGKGRRVFSKVEKNALLWEREFLRGINLSQLNKLYHSLDKIDENLDKLERTKPL</sequence>
<dbReference type="EMBL" id="UINC01080074">
    <property type="protein sequence ID" value="SVC22682.1"/>
    <property type="molecule type" value="Genomic_DNA"/>
</dbReference>
<reference evidence="5" key="1">
    <citation type="submission" date="2018-05" db="EMBL/GenBank/DDBJ databases">
        <authorList>
            <person name="Lanie J.A."/>
            <person name="Ng W.-L."/>
            <person name="Kazmierczak K.M."/>
            <person name="Andrzejewski T.M."/>
            <person name="Davidsen T.M."/>
            <person name="Wayne K.J."/>
            <person name="Tettelin H."/>
            <person name="Glass J.I."/>
            <person name="Rusch D."/>
            <person name="Podicherti R."/>
            <person name="Tsui H.-C.T."/>
            <person name="Winkler M.E."/>
        </authorList>
    </citation>
    <scope>NUCLEOTIDE SEQUENCE</scope>
</reference>
<keyword evidence="1" id="KW-0805">Transcription regulation</keyword>
<protein>
    <recommendedName>
        <fullName evidence="4">HTH marR-type domain-containing protein</fullName>
    </recommendedName>
</protein>
<keyword evidence="2" id="KW-0238">DNA-binding</keyword>
<dbReference type="AlphaFoldDB" id="A0A382KH44"/>
<organism evidence="5">
    <name type="scientific">marine metagenome</name>
    <dbReference type="NCBI Taxonomy" id="408172"/>
    <lineage>
        <taxon>unclassified sequences</taxon>
        <taxon>metagenomes</taxon>
        <taxon>ecological metagenomes</taxon>
    </lineage>
</organism>
<dbReference type="Gene3D" id="1.10.10.10">
    <property type="entry name" value="Winged helix-like DNA-binding domain superfamily/Winged helix DNA-binding domain"/>
    <property type="match status" value="1"/>
</dbReference>
<evidence type="ECO:0000313" key="5">
    <source>
        <dbReference type="EMBL" id="SVC22682.1"/>
    </source>
</evidence>
<evidence type="ECO:0000256" key="3">
    <source>
        <dbReference type="ARBA" id="ARBA00023163"/>
    </source>
</evidence>
<dbReference type="InterPro" id="IPR036390">
    <property type="entry name" value="WH_DNA-bd_sf"/>
</dbReference>